<dbReference type="EMBL" id="JAKGUD010000021">
    <property type="protein sequence ID" value="MCF4143642.1"/>
    <property type="molecule type" value="Genomic_DNA"/>
</dbReference>
<evidence type="ECO:0000259" key="1">
    <source>
        <dbReference type="SMART" id="SM00481"/>
    </source>
</evidence>
<organism evidence="2 3">
    <name type="scientific">Dethiosulfovibrio marinus</name>
    <dbReference type="NCBI Taxonomy" id="133532"/>
    <lineage>
        <taxon>Bacteria</taxon>
        <taxon>Thermotogati</taxon>
        <taxon>Synergistota</taxon>
        <taxon>Synergistia</taxon>
        <taxon>Synergistales</taxon>
        <taxon>Dethiosulfovibrionaceae</taxon>
        <taxon>Dethiosulfovibrio</taxon>
    </lineage>
</organism>
<dbReference type="Pfam" id="PF02811">
    <property type="entry name" value="PHP"/>
    <property type="match status" value="1"/>
</dbReference>
<dbReference type="RefSeq" id="WP_236100406.1">
    <property type="nucleotide sequence ID" value="NZ_JAKGUD010000021.1"/>
</dbReference>
<evidence type="ECO:0000313" key="2">
    <source>
        <dbReference type="EMBL" id="MCF4143642.1"/>
    </source>
</evidence>
<dbReference type="InterPro" id="IPR016195">
    <property type="entry name" value="Pol/histidinol_Pase-like"/>
</dbReference>
<dbReference type="SUPFAM" id="SSF89550">
    <property type="entry name" value="PHP domain-like"/>
    <property type="match status" value="1"/>
</dbReference>
<comment type="caution">
    <text evidence="2">The sequence shown here is derived from an EMBL/GenBank/DDBJ whole genome shotgun (WGS) entry which is preliminary data.</text>
</comment>
<dbReference type="PANTHER" id="PTHR42924:SF3">
    <property type="entry name" value="POLYMERASE_HISTIDINOL PHOSPHATASE N-TERMINAL DOMAIN-CONTAINING PROTEIN"/>
    <property type="match status" value="1"/>
</dbReference>
<protein>
    <submittedName>
        <fullName evidence="2">PHP domain-containing protein</fullName>
    </submittedName>
</protein>
<dbReference type="SMART" id="SM00481">
    <property type="entry name" value="POLIIIAc"/>
    <property type="match status" value="1"/>
</dbReference>
<keyword evidence="3" id="KW-1185">Reference proteome</keyword>
<dbReference type="InterPro" id="IPR004013">
    <property type="entry name" value="PHP_dom"/>
</dbReference>
<dbReference type="InterPro" id="IPR003141">
    <property type="entry name" value="Pol/His_phosphatase_N"/>
</dbReference>
<proteinExistence type="predicted"/>
<accession>A0ABS9EUA0</accession>
<dbReference type="CDD" id="cd07432">
    <property type="entry name" value="PHP_HisPPase"/>
    <property type="match status" value="1"/>
</dbReference>
<dbReference type="PANTHER" id="PTHR42924">
    <property type="entry name" value="EXONUCLEASE"/>
    <property type="match status" value="1"/>
</dbReference>
<dbReference type="Pfam" id="PF13263">
    <property type="entry name" value="PHP_C"/>
    <property type="match status" value="1"/>
</dbReference>
<feature type="domain" description="Polymerase/histidinol phosphatase N-terminal" evidence="1">
    <location>
        <begin position="3"/>
        <end position="70"/>
    </location>
</feature>
<name>A0ABS9EUA0_9BACT</name>
<reference evidence="2 3" key="1">
    <citation type="submission" date="2022-01" db="EMBL/GenBank/DDBJ databases">
        <title>Dethiosulfovibrio faecalis sp. nov., a novel proteolytic, non-sulfur-reducing bacterium isolated from a marine aquaculture solid waste bioreactor.</title>
        <authorList>
            <person name="Grabowski S."/>
            <person name="Apolinario E."/>
            <person name="Schneider N."/>
            <person name="Marshall C.W."/>
            <person name="Sowers K.R."/>
        </authorList>
    </citation>
    <scope>NUCLEOTIDE SEQUENCE [LARGE SCALE GENOMIC DNA]</scope>
    <source>
        <strain evidence="2 3">DSM 12537</strain>
    </source>
</reference>
<sequence length="223" mass="24763">MIIDTHLHTMEGSPDSFLPLERAVARAKELSMDGICITDHDTLKLAPMAEELSDRYDFLILVGAEILTYEGDLLVYGLDRLPEKKMHAPDLAELVSSVGGASAAAHPFRDNGRGMGKVMRLCPHMHGVETFNGSTKPHHNEMALETALDMDSSMLGGSDSHWEDRIGLFATRFHRPIRSMTDLVNAIREGATSPVRYDKDVYSWIHPEAYLRSVAPPVEQPIL</sequence>
<gene>
    <name evidence="2" type="ORF">L2W38_12565</name>
</gene>
<dbReference type="Proteomes" id="UP001200430">
    <property type="component" value="Unassembled WGS sequence"/>
</dbReference>
<evidence type="ECO:0000313" key="3">
    <source>
        <dbReference type="Proteomes" id="UP001200430"/>
    </source>
</evidence>
<dbReference type="InterPro" id="IPR052018">
    <property type="entry name" value="PHP_domain"/>
</dbReference>
<dbReference type="Gene3D" id="3.20.20.140">
    <property type="entry name" value="Metal-dependent hydrolases"/>
    <property type="match status" value="1"/>
</dbReference>